<dbReference type="PANTHER" id="PTHR33499">
    <property type="entry name" value="OS12G0282400 PROTEIN-RELATED"/>
    <property type="match status" value="1"/>
</dbReference>
<feature type="region of interest" description="Disordered" evidence="1">
    <location>
        <begin position="257"/>
        <end position="284"/>
    </location>
</feature>
<feature type="region of interest" description="Disordered" evidence="1">
    <location>
        <begin position="1"/>
        <end position="46"/>
    </location>
</feature>
<gene>
    <name evidence="2" type="ORF">CUMW_257770</name>
</gene>
<feature type="compositionally biased region" description="Low complexity" evidence="1">
    <location>
        <begin position="269"/>
        <end position="284"/>
    </location>
</feature>
<evidence type="ECO:0008006" key="4">
    <source>
        <dbReference type="Google" id="ProtNLM"/>
    </source>
</evidence>
<dbReference type="AlphaFoldDB" id="A0A2H5QSK5"/>
<evidence type="ECO:0000313" key="3">
    <source>
        <dbReference type="Proteomes" id="UP000236630"/>
    </source>
</evidence>
<name>A0A2H5QSK5_CITUN</name>
<sequence length="284" mass="32050">MAPKIPRGISMDNILQQRATSKQRQASSSSSHTHGDEGGESTQVRQARGPALGVGDSILNGIYNSNSSKFKSHLGIVVKNGLKVPLTYAEWTHMPDDVLEFIWKEVKENTDAPDAYKPYCLKNAGKLWKDWKYRVKSEHYNGKTDAERLASIPPRVVEEQWKTLVAYWGTEESKSQFHEHLSHLPEEQQTEAVRDRVFTQVMGPDGHGYARTYGHGPTPSDVMHTKSNEANEILQQETKYAEIHSFMRSHFDDFAAENQSSTNEQIPDASSSHHSNQNANPNFE</sequence>
<evidence type="ECO:0000313" key="2">
    <source>
        <dbReference type="EMBL" id="GAY67594.1"/>
    </source>
</evidence>
<accession>A0A2H5QSK5</accession>
<keyword evidence="3" id="KW-1185">Reference proteome</keyword>
<feature type="non-terminal residue" evidence="2">
    <location>
        <position position="284"/>
    </location>
</feature>
<evidence type="ECO:0000256" key="1">
    <source>
        <dbReference type="SAM" id="MobiDB-lite"/>
    </source>
</evidence>
<feature type="compositionally biased region" description="Low complexity" evidence="1">
    <location>
        <begin position="16"/>
        <end position="32"/>
    </location>
</feature>
<dbReference type="PANTHER" id="PTHR33499:SF43">
    <property type="entry name" value="TRANSPOSASE, PTTA_EN_SPM, PLANT"/>
    <property type="match status" value="1"/>
</dbReference>
<comment type="caution">
    <text evidence="2">The sequence shown here is derived from an EMBL/GenBank/DDBJ whole genome shotgun (WGS) entry which is preliminary data.</text>
</comment>
<dbReference type="EMBL" id="BDQV01000732">
    <property type="protein sequence ID" value="GAY67594.1"/>
    <property type="molecule type" value="Genomic_DNA"/>
</dbReference>
<protein>
    <recommendedName>
        <fullName evidence="4">Transposase, Ptta/En/Spm, plant</fullName>
    </recommendedName>
</protein>
<proteinExistence type="predicted"/>
<organism evidence="2 3">
    <name type="scientific">Citrus unshiu</name>
    <name type="common">Satsuma mandarin</name>
    <name type="synonym">Citrus nobilis var. unshiu</name>
    <dbReference type="NCBI Taxonomy" id="55188"/>
    <lineage>
        <taxon>Eukaryota</taxon>
        <taxon>Viridiplantae</taxon>
        <taxon>Streptophyta</taxon>
        <taxon>Embryophyta</taxon>
        <taxon>Tracheophyta</taxon>
        <taxon>Spermatophyta</taxon>
        <taxon>Magnoliopsida</taxon>
        <taxon>eudicotyledons</taxon>
        <taxon>Gunneridae</taxon>
        <taxon>Pentapetalae</taxon>
        <taxon>rosids</taxon>
        <taxon>malvids</taxon>
        <taxon>Sapindales</taxon>
        <taxon>Rutaceae</taxon>
        <taxon>Aurantioideae</taxon>
        <taxon>Citrus</taxon>
    </lineage>
</organism>
<dbReference type="Proteomes" id="UP000236630">
    <property type="component" value="Unassembled WGS sequence"/>
</dbReference>
<reference evidence="2 3" key="1">
    <citation type="journal article" date="2017" name="Front. Genet.">
        <title>Draft sequencing of the heterozygous diploid genome of Satsuma (Citrus unshiu Marc.) using a hybrid assembly approach.</title>
        <authorList>
            <person name="Shimizu T."/>
            <person name="Tanizawa Y."/>
            <person name="Mochizuki T."/>
            <person name="Nagasaki H."/>
            <person name="Yoshioka T."/>
            <person name="Toyoda A."/>
            <person name="Fujiyama A."/>
            <person name="Kaminuma E."/>
            <person name="Nakamura Y."/>
        </authorList>
    </citation>
    <scope>NUCLEOTIDE SEQUENCE [LARGE SCALE GENOMIC DNA]</scope>
    <source>
        <strain evidence="3">cv. Miyagawa wase</strain>
    </source>
</reference>